<protein>
    <submittedName>
        <fullName evidence="1">Terminase RNaseH-like domain containing protein</fullName>
    </submittedName>
</protein>
<dbReference type="InterPro" id="IPR027417">
    <property type="entry name" value="P-loop_NTPase"/>
</dbReference>
<accession>A0A6J7WCN7</accession>
<dbReference type="Gene3D" id="3.40.50.300">
    <property type="entry name" value="P-loop containing nucleotide triphosphate hydrolases"/>
    <property type="match status" value="1"/>
</dbReference>
<organism evidence="1">
    <name type="scientific">uncultured Caudovirales phage</name>
    <dbReference type="NCBI Taxonomy" id="2100421"/>
    <lineage>
        <taxon>Viruses</taxon>
        <taxon>Duplodnaviria</taxon>
        <taxon>Heunggongvirae</taxon>
        <taxon>Uroviricota</taxon>
        <taxon>Caudoviricetes</taxon>
        <taxon>Peduoviridae</taxon>
        <taxon>Maltschvirus</taxon>
        <taxon>Maltschvirus maltsch</taxon>
    </lineage>
</organism>
<evidence type="ECO:0000313" key="1">
    <source>
        <dbReference type="EMBL" id="CAB5206980.1"/>
    </source>
</evidence>
<reference evidence="1" key="1">
    <citation type="submission" date="2020-05" db="EMBL/GenBank/DDBJ databases">
        <authorList>
            <person name="Chiriac C."/>
            <person name="Salcher M."/>
            <person name="Ghai R."/>
            <person name="Kavagutti S V."/>
        </authorList>
    </citation>
    <scope>NUCLEOTIDE SEQUENCE</scope>
</reference>
<gene>
    <name evidence="1" type="ORF">UFOVP180_5</name>
</gene>
<proteinExistence type="predicted"/>
<sequence>MIDSAVLMRRAIRHVCEEHNLTPASLQMFDTYTKERFMDLSMAVADDMKFNQLKYFRPFDHQREFFKTGHSARRGILAANRIGKTVSTCFETAYHLTGRYPSWWTGKKFNKPVTAFVAGEGWEQVARVLQDELIGTKDIKMRDNIGTGAIPLECLVTETMRCDGANVIGIEVKHVSGTNSYLLFGNYTQEVRNLQGFKLDFVVFDEQPPDDVFSELVTRTATTQGQVLCSFTPLKGLNGLVSKFWYGEEGYEHVRVAWDDVPEYDPWGEPFLLNTTRRQLERDYLPHEREARIAGVPVMGQGAVFQLREFPTYKTGDFDFKEMNHIERVIALDLGLVKDKTVISLMYWNPREQEAWLHRQIVVKGTEEANPLNYINHLVRPEVFGCPIVLPSDANTAGRYTMSALSIRQLFEQYELNVHPNPVMNPPDSEGKVTNNKAFGINTMRQMMEMATLHINENCVEFLREAKNYYVDERGRFSDPDDCIDSARYALLACLNQWSEPYDGKNPRQRFAELKRLYVKQKSDDNKPTWKKVHNPAG</sequence>
<dbReference type="Gene3D" id="3.30.420.280">
    <property type="match status" value="1"/>
</dbReference>
<dbReference type="Pfam" id="PF03237">
    <property type="entry name" value="Terminase_6N"/>
    <property type="match status" value="1"/>
</dbReference>
<dbReference type="EMBL" id="LR798227">
    <property type="protein sequence ID" value="CAB5206980.1"/>
    <property type="molecule type" value="Genomic_DNA"/>
</dbReference>
<name>A0A6J7WCN7_9CAUD</name>